<dbReference type="OrthoDB" id="10569107at2759"/>
<dbReference type="AlphaFoldDB" id="A0A7M7NUT7"/>
<feature type="region of interest" description="Disordered" evidence="1">
    <location>
        <begin position="1"/>
        <end position="62"/>
    </location>
</feature>
<evidence type="ECO:0008006" key="4">
    <source>
        <dbReference type="Google" id="ProtNLM"/>
    </source>
</evidence>
<organism evidence="2 3">
    <name type="scientific">Strongylocentrotus purpuratus</name>
    <name type="common">Purple sea urchin</name>
    <dbReference type="NCBI Taxonomy" id="7668"/>
    <lineage>
        <taxon>Eukaryota</taxon>
        <taxon>Metazoa</taxon>
        <taxon>Echinodermata</taxon>
        <taxon>Eleutherozoa</taxon>
        <taxon>Echinozoa</taxon>
        <taxon>Echinoidea</taxon>
        <taxon>Euechinoidea</taxon>
        <taxon>Echinacea</taxon>
        <taxon>Camarodonta</taxon>
        <taxon>Echinidea</taxon>
        <taxon>Strongylocentrotidae</taxon>
        <taxon>Strongylocentrotus</taxon>
    </lineage>
</organism>
<dbReference type="InParanoid" id="A0A7M7NUT7"/>
<protein>
    <recommendedName>
        <fullName evidence="4">PDZ domain-containing protein</fullName>
    </recommendedName>
</protein>
<feature type="compositionally biased region" description="Polar residues" evidence="1">
    <location>
        <begin position="46"/>
        <end position="60"/>
    </location>
</feature>
<evidence type="ECO:0000313" key="3">
    <source>
        <dbReference type="Proteomes" id="UP000007110"/>
    </source>
</evidence>
<feature type="compositionally biased region" description="Low complexity" evidence="1">
    <location>
        <begin position="297"/>
        <end position="307"/>
    </location>
</feature>
<reference evidence="2" key="2">
    <citation type="submission" date="2021-01" db="UniProtKB">
        <authorList>
            <consortium name="EnsemblMetazoa"/>
        </authorList>
    </citation>
    <scope>IDENTIFICATION</scope>
</reference>
<reference evidence="3" key="1">
    <citation type="submission" date="2015-02" db="EMBL/GenBank/DDBJ databases">
        <title>Genome sequencing for Strongylocentrotus purpuratus.</title>
        <authorList>
            <person name="Murali S."/>
            <person name="Liu Y."/>
            <person name="Vee V."/>
            <person name="English A."/>
            <person name="Wang M."/>
            <person name="Skinner E."/>
            <person name="Han Y."/>
            <person name="Muzny D.M."/>
            <person name="Worley K.C."/>
            <person name="Gibbs R.A."/>
        </authorList>
    </citation>
    <scope>NUCLEOTIDE SEQUENCE</scope>
</reference>
<feature type="compositionally biased region" description="Low complexity" evidence="1">
    <location>
        <begin position="22"/>
        <end position="45"/>
    </location>
</feature>
<dbReference type="EnsemblMetazoa" id="XM_030986202">
    <property type="protein sequence ID" value="XP_030842062"/>
    <property type="gene ID" value="LOC105436554"/>
</dbReference>
<sequence>MSVERTMAEPVTLQQNKESDESWLVRSASSSSSSSNSSDISQPGSLNSSIDSRYSQSMESDTSERRYAIEELMGTVLVDYNGQVCVKSSKPGSGIHVGDRILAIDAKNKLDARAMAEYIRGADCEKVSLRISHGVRCAISTQERGFQMNLRGGDLVQCDVHDVVRTVCHLACTTNGGQSSTLSVTDPANFPEETDVRKVVVEDEVQEILQETPTVIHLQPECLRRALDQLKGICIGQGLGSSGEVVTGSDQSSPGSGNRGGPIITPKTPVDSQIIPARNKSSSSPDVEGPTAAAPEDSSSSSSTDSTKVILRNHGNKSRSPKRPLGKVFTDVE</sequence>
<feature type="region of interest" description="Disordered" evidence="1">
    <location>
        <begin position="242"/>
        <end position="333"/>
    </location>
</feature>
<dbReference type="RefSeq" id="XP_030842062.1">
    <property type="nucleotide sequence ID" value="XM_030986202.1"/>
</dbReference>
<accession>A0A7M7NUT7</accession>
<feature type="compositionally biased region" description="Basic residues" evidence="1">
    <location>
        <begin position="314"/>
        <end position="325"/>
    </location>
</feature>
<proteinExistence type="predicted"/>
<evidence type="ECO:0000313" key="2">
    <source>
        <dbReference type="EnsemblMetazoa" id="XP_030842062"/>
    </source>
</evidence>
<name>A0A7M7NUT7_STRPU</name>
<dbReference type="Proteomes" id="UP000007110">
    <property type="component" value="Unassembled WGS sequence"/>
</dbReference>
<dbReference type="GeneID" id="105436554"/>
<keyword evidence="3" id="KW-1185">Reference proteome</keyword>
<evidence type="ECO:0000256" key="1">
    <source>
        <dbReference type="SAM" id="MobiDB-lite"/>
    </source>
</evidence>
<dbReference type="KEGG" id="spu:105436554"/>